<feature type="compositionally biased region" description="Low complexity" evidence="1">
    <location>
        <begin position="98"/>
        <end position="109"/>
    </location>
</feature>
<dbReference type="Proteomes" id="UP000075883">
    <property type="component" value="Unassembled WGS sequence"/>
</dbReference>
<protein>
    <submittedName>
        <fullName evidence="2">Uncharacterized protein</fullName>
    </submittedName>
</protein>
<reference evidence="3" key="1">
    <citation type="submission" date="2013-09" db="EMBL/GenBank/DDBJ databases">
        <title>The Genome Sequence of Anopheles culicifacies species A.</title>
        <authorList>
            <consortium name="The Broad Institute Genomics Platform"/>
            <person name="Neafsey D.E."/>
            <person name="Besansky N."/>
            <person name="Howell P."/>
            <person name="Walton C."/>
            <person name="Young S.K."/>
            <person name="Zeng Q."/>
            <person name="Gargeya S."/>
            <person name="Fitzgerald M."/>
            <person name="Haas B."/>
            <person name="Abouelleil A."/>
            <person name="Allen A.W."/>
            <person name="Alvarado L."/>
            <person name="Arachchi H.M."/>
            <person name="Berlin A.M."/>
            <person name="Chapman S.B."/>
            <person name="Gainer-Dewar J."/>
            <person name="Goldberg J."/>
            <person name="Griggs A."/>
            <person name="Gujja S."/>
            <person name="Hansen M."/>
            <person name="Howarth C."/>
            <person name="Imamovic A."/>
            <person name="Ireland A."/>
            <person name="Larimer J."/>
            <person name="McCowan C."/>
            <person name="Murphy C."/>
            <person name="Pearson M."/>
            <person name="Poon T.W."/>
            <person name="Priest M."/>
            <person name="Roberts A."/>
            <person name="Saif S."/>
            <person name="Shea T."/>
            <person name="Sisk P."/>
            <person name="Sykes S."/>
            <person name="Wortman J."/>
            <person name="Nusbaum C."/>
            <person name="Birren B."/>
        </authorList>
    </citation>
    <scope>NUCLEOTIDE SEQUENCE [LARGE SCALE GENOMIC DNA]</scope>
    <source>
        <strain evidence="3">A-37</strain>
    </source>
</reference>
<feature type="region of interest" description="Disordered" evidence="1">
    <location>
        <begin position="38"/>
        <end position="65"/>
    </location>
</feature>
<organism evidence="2 3">
    <name type="scientific">Anopheles culicifacies</name>
    <dbReference type="NCBI Taxonomy" id="139723"/>
    <lineage>
        <taxon>Eukaryota</taxon>
        <taxon>Metazoa</taxon>
        <taxon>Ecdysozoa</taxon>
        <taxon>Arthropoda</taxon>
        <taxon>Hexapoda</taxon>
        <taxon>Insecta</taxon>
        <taxon>Pterygota</taxon>
        <taxon>Neoptera</taxon>
        <taxon>Endopterygota</taxon>
        <taxon>Diptera</taxon>
        <taxon>Nematocera</taxon>
        <taxon>Culicoidea</taxon>
        <taxon>Culicidae</taxon>
        <taxon>Anophelinae</taxon>
        <taxon>Anopheles</taxon>
        <taxon>culicifacies species complex</taxon>
    </lineage>
</organism>
<proteinExistence type="predicted"/>
<evidence type="ECO:0000313" key="3">
    <source>
        <dbReference type="Proteomes" id="UP000075883"/>
    </source>
</evidence>
<keyword evidence="3" id="KW-1185">Reference proteome</keyword>
<dbReference type="EMBL" id="AXCM01001115">
    <property type="status" value="NOT_ANNOTATED_CDS"/>
    <property type="molecule type" value="Genomic_DNA"/>
</dbReference>
<evidence type="ECO:0000256" key="1">
    <source>
        <dbReference type="SAM" id="MobiDB-lite"/>
    </source>
</evidence>
<reference evidence="2" key="2">
    <citation type="submission" date="2020-05" db="UniProtKB">
        <authorList>
            <consortium name="EnsemblMetazoa"/>
        </authorList>
    </citation>
    <scope>IDENTIFICATION</scope>
    <source>
        <strain evidence="2">A-37</strain>
    </source>
</reference>
<evidence type="ECO:0000313" key="2">
    <source>
        <dbReference type="EnsemblMetazoa" id="ACUA000050-PA"/>
    </source>
</evidence>
<feature type="region of interest" description="Disordered" evidence="1">
    <location>
        <begin position="98"/>
        <end position="117"/>
    </location>
</feature>
<dbReference type="AlphaFoldDB" id="A0A182LRC6"/>
<name>A0A182LRC6_9DIPT</name>
<dbReference type="VEuPathDB" id="VectorBase:ACUA000050"/>
<feature type="compositionally biased region" description="Acidic residues" evidence="1">
    <location>
        <begin position="46"/>
        <end position="64"/>
    </location>
</feature>
<sequence>MAISLLLHEVHASKAGSIVDKSSTLLKIVDPIEADVEETVTSPATDEVDTAEDPPEDEVADETSELSLPFALPPDLLVEKECISASVILAQKITITTTTNTANGPSSPTELLKPPPQSVNLHPQAPETITVEEFTDYNCGSQGNNSLFQNKGQVMASTYHGITVGR</sequence>
<accession>A0A182LRC6</accession>
<dbReference type="EnsemblMetazoa" id="ACUA000050-RA">
    <property type="protein sequence ID" value="ACUA000050-PA"/>
    <property type="gene ID" value="ACUA000050"/>
</dbReference>